<evidence type="ECO:0008006" key="4">
    <source>
        <dbReference type="Google" id="ProtNLM"/>
    </source>
</evidence>
<evidence type="ECO:0000256" key="1">
    <source>
        <dbReference type="SAM" id="MobiDB-lite"/>
    </source>
</evidence>
<organism evidence="2 3">
    <name type="scientific">Kribbella sancticallisti</name>
    <dbReference type="NCBI Taxonomy" id="460087"/>
    <lineage>
        <taxon>Bacteria</taxon>
        <taxon>Bacillati</taxon>
        <taxon>Actinomycetota</taxon>
        <taxon>Actinomycetes</taxon>
        <taxon>Propionibacteriales</taxon>
        <taxon>Kribbellaceae</taxon>
        <taxon>Kribbella</taxon>
    </lineage>
</organism>
<accession>A0ABN2E0D6</accession>
<keyword evidence="3" id="KW-1185">Reference proteome</keyword>
<dbReference type="EMBL" id="BAAAOS010000037">
    <property type="protein sequence ID" value="GAA1591362.1"/>
    <property type="molecule type" value="Genomic_DNA"/>
</dbReference>
<name>A0ABN2E0D6_9ACTN</name>
<dbReference type="RefSeq" id="WP_344218234.1">
    <property type="nucleotide sequence ID" value="NZ_BAAAOS010000037.1"/>
</dbReference>
<protein>
    <recommendedName>
        <fullName evidence="4">YacP-like NYN domain-containing protein</fullName>
    </recommendedName>
</protein>
<evidence type="ECO:0000313" key="2">
    <source>
        <dbReference type="EMBL" id="GAA1591362.1"/>
    </source>
</evidence>
<dbReference type="Proteomes" id="UP001500393">
    <property type="component" value="Unassembled WGS sequence"/>
</dbReference>
<gene>
    <name evidence="2" type="ORF">GCM10009789_51670</name>
</gene>
<comment type="caution">
    <text evidence="2">The sequence shown here is derived from an EMBL/GenBank/DDBJ whole genome shotgun (WGS) entry which is preliminary data.</text>
</comment>
<evidence type="ECO:0000313" key="3">
    <source>
        <dbReference type="Proteomes" id="UP001500393"/>
    </source>
</evidence>
<feature type="compositionally biased region" description="Acidic residues" evidence="1">
    <location>
        <begin position="9"/>
        <end position="19"/>
    </location>
</feature>
<proteinExistence type="predicted"/>
<reference evidence="2 3" key="1">
    <citation type="journal article" date="2019" name="Int. J. Syst. Evol. Microbiol.">
        <title>The Global Catalogue of Microorganisms (GCM) 10K type strain sequencing project: providing services to taxonomists for standard genome sequencing and annotation.</title>
        <authorList>
            <consortium name="The Broad Institute Genomics Platform"/>
            <consortium name="The Broad Institute Genome Sequencing Center for Infectious Disease"/>
            <person name="Wu L."/>
            <person name="Ma J."/>
        </authorList>
    </citation>
    <scope>NUCLEOTIDE SEQUENCE [LARGE SCALE GENOMIC DNA]</scope>
    <source>
        <strain evidence="2 3">JCM 14969</strain>
    </source>
</reference>
<feature type="region of interest" description="Disordered" evidence="1">
    <location>
        <begin position="1"/>
        <end position="20"/>
    </location>
</feature>
<sequence>MRGRGRWEETDEVAADETDGVAGGERQLIVVDAANVVGSRPDGWWRDRAGAARRLLGKLTMLPDRLDEPGDVVVILEGAARAAVDGEDDPEFADLRVVLAGGSGDDTIVEVVAEAVAADNNRRVIVVTADRGLRDRVEAHGATTVGPRWLLDRVDS</sequence>